<sequence length="276" mass="30766">MPRQDIFYEPPKGEKSGLPHDPFKSFVIPRPIGWISSTSKDGLDNLGPFSQFNNVSFDPPTIMFVGHQSVYKRRSKDSVVNARETGEFCWNMATYDTRDAVNASSLESWDDEFPISGVTKAPSRVVRPPRVAESPVTFECKTHSVIRIQGDSLVGHSDIVIGRVVAIHVKGEYITDAGLFDVLKAAPLARLGYHQYTAITHVFDLKMPFMPDDNVSGNILGGEKGDTDAILYQTRDHRSEDDRRAEERELNAKKSIKDRTQGNGEAAGEEFRTAHV</sequence>
<keyword evidence="4" id="KW-1185">Reference proteome</keyword>
<gene>
    <name evidence="3" type="ORF">L207DRAFT_501009</name>
</gene>
<feature type="region of interest" description="Disordered" evidence="1">
    <location>
        <begin position="234"/>
        <end position="276"/>
    </location>
</feature>
<dbReference type="AlphaFoldDB" id="A0A2J6R073"/>
<evidence type="ECO:0000259" key="2">
    <source>
        <dbReference type="SMART" id="SM00903"/>
    </source>
</evidence>
<dbReference type="Gene3D" id="2.30.110.10">
    <property type="entry name" value="Electron Transport, Fmn-binding Protein, Chain A"/>
    <property type="match status" value="1"/>
</dbReference>
<dbReference type="InterPro" id="IPR012349">
    <property type="entry name" value="Split_barrel_FMN-bd"/>
</dbReference>
<feature type="region of interest" description="Disordered" evidence="1">
    <location>
        <begin position="1"/>
        <end position="21"/>
    </location>
</feature>
<evidence type="ECO:0000313" key="3">
    <source>
        <dbReference type="EMBL" id="PMD31926.1"/>
    </source>
</evidence>
<dbReference type="EMBL" id="KZ613961">
    <property type="protein sequence ID" value="PMD31926.1"/>
    <property type="molecule type" value="Genomic_DNA"/>
</dbReference>
<dbReference type="Pfam" id="PF01613">
    <property type="entry name" value="Flavin_Reduct"/>
    <property type="match status" value="1"/>
</dbReference>
<dbReference type="GO" id="GO:0010181">
    <property type="term" value="F:FMN binding"/>
    <property type="evidence" value="ECO:0007669"/>
    <property type="project" value="InterPro"/>
</dbReference>
<dbReference type="InterPro" id="IPR002563">
    <property type="entry name" value="Flavin_Rdtase-like_dom"/>
</dbReference>
<dbReference type="SUPFAM" id="SSF50475">
    <property type="entry name" value="FMN-binding split barrel"/>
    <property type="match status" value="1"/>
</dbReference>
<dbReference type="SMART" id="SM00903">
    <property type="entry name" value="Flavin_Reduct"/>
    <property type="match status" value="1"/>
</dbReference>
<name>A0A2J6R073_HYAVF</name>
<evidence type="ECO:0000256" key="1">
    <source>
        <dbReference type="SAM" id="MobiDB-lite"/>
    </source>
</evidence>
<protein>
    <recommendedName>
        <fullName evidence="2">Flavin reductase like domain-containing protein</fullName>
    </recommendedName>
</protein>
<dbReference type="STRING" id="1149755.A0A2J6R073"/>
<dbReference type="Proteomes" id="UP000235786">
    <property type="component" value="Unassembled WGS sequence"/>
</dbReference>
<dbReference type="PANTHER" id="PTHR43812:SF2">
    <property type="entry name" value="FLAVIN REDUCTASE LIKE DOMAIN-CONTAINING PROTEIN"/>
    <property type="match status" value="1"/>
</dbReference>
<feature type="domain" description="Flavin reductase like" evidence="2">
    <location>
        <begin position="25"/>
        <end position="175"/>
    </location>
</feature>
<feature type="compositionally biased region" description="Basic and acidic residues" evidence="1">
    <location>
        <begin position="11"/>
        <end position="21"/>
    </location>
</feature>
<accession>A0A2J6R073</accession>
<dbReference type="OrthoDB" id="298012at2759"/>
<evidence type="ECO:0000313" key="4">
    <source>
        <dbReference type="Proteomes" id="UP000235786"/>
    </source>
</evidence>
<reference evidence="3 4" key="1">
    <citation type="submission" date="2016-04" db="EMBL/GenBank/DDBJ databases">
        <title>A degradative enzymes factory behind the ericoid mycorrhizal symbiosis.</title>
        <authorList>
            <consortium name="DOE Joint Genome Institute"/>
            <person name="Martino E."/>
            <person name="Morin E."/>
            <person name="Grelet G."/>
            <person name="Kuo A."/>
            <person name="Kohler A."/>
            <person name="Daghino S."/>
            <person name="Barry K."/>
            <person name="Choi C."/>
            <person name="Cichocki N."/>
            <person name="Clum A."/>
            <person name="Copeland A."/>
            <person name="Hainaut M."/>
            <person name="Haridas S."/>
            <person name="Labutti K."/>
            <person name="Lindquist E."/>
            <person name="Lipzen A."/>
            <person name="Khouja H.-R."/>
            <person name="Murat C."/>
            <person name="Ohm R."/>
            <person name="Olson A."/>
            <person name="Spatafora J."/>
            <person name="Veneault-Fourrey C."/>
            <person name="Henrissat B."/>
            <person name="Grigoriev I."/>
            <person name="Martin F."/>
            <person name="Perotto S."/>
        </authorList>
    </citation>
    <scope>NUCLEOTIDE SEQUENCE [LARGE SCALE GENOMIC DNA]</scope>
    <source>
        <strain evidence="3 4">F</strain>
    </source>
</reference>
<organism evidence="3 4">
    <name type="scientific">Hyaloscypha variabilis (strain UAMH 11265 / GT02V1 / F)</name>
    <name type="common">Meliniomyces variabilis</name>
    <dbReference type="NCBI Taxonomy" id="1149755"/>
    <lineage>
        <taxon>Eukaryota</taxon>
        <taxon>Fungi</taxon>
        <taxon>Dikarya</taxon>
        <taxon>Ascomycota</taxon>
        <taxon>Pezizomycotina</taxon>
        <taxon>Leotiomycetes</taxon>
        <taxon>Helotiales</taxon>
        <taxon>Hyaloscyphaceae</taxon>
        <taxon>Hyaloscypha</taxon>
        <taxon>Hyaloscypha variabilis</taxon>
    </lineage>
</organism>
<feature type="compositionally biased region" description="Basic and acidic residues" evidence="1">
    <location>
        <begin position="234"/>
        <end position="260"/>
    </location>
</feature>
<proteinExistence type="predicted"/>
<dbReference type="PANTHER" id="PTHR43812">
    <property type="entry name" value="BLR2425 PROTEIN"/>
    <property type="match status" value="1"/>
</dbReference>